<evidence type="ECO:0000313" key="2">
    <source>
        <dbReference type="Proteomes" id="UP000092544"/>
    </source>
</evidence>
<name>A0A1A8TKG1_9GAMM</name>
<reference evidence="1 2" key="1">
    <citation type="submission" date="2016-06" db="EMBL/GenBank/DDBJ databases">
        <authorList>
            <person name="Kjaerup R.B."/>
            <person name="Dalgaard T.S."/>
            <person name="Juul-Madsen H.R."/>
        </authorList>
    </citation>
    <scope>NUCLEOTIDE SEQUENCE [LARGE SCALE GENOMIC DNA]</scope>
    <source>
        <strain evidence="1 2">CECT 8886</strain>
    </source>
</reference>
<gene>
    <name evidence="1" type="ORF">MSP8886_03045</name>
</gene>
<dbReference type="EMBL" id="FLOB01000007">
    <property type="protein sequence ID" value="SBS34339.1"/>
    <property type="molecule type" value="Genomic_DNA"/>
</dbReference>
<dbReference type="OrthoDB" id="5735634at2"/>
<dbReference type="AlphaFoldDB" id="A0A1A8TKG1"/>
<protein>
    <submittedName>
        <fullName evidence="1">Uncharacterized protein</fullName>
    </submittedName>
</protein>
<dbReference type="Proteomes" id="UP000092544">
    <property type="component" value="Unassembled WGS sequence"/>
</dbReference>
<evidence type="ECO:0000313" key="1">
    <source>
        <dbReference type="EMBL" id="SBS34339.1"/>
    </source>
</evidence>
<keyword evidence="2" id="KW-1185">Reference proteome</keyword>
<proteinExistence type="predicted"/>
<accession>A0A1A8TKG1</accession>
<organism evidence="1 2">
    <name type="scientific">Marinomonas spartinae</name>
    <dbReference type="NCBI Taxonomy" id="1792290"/>
    <lineage>
        <taxon>Bacteria</taxon>
        <taxon>Pseudomonadati</taxon>
        <taxon>Pseudomonadota</taxon>
        <taxon>Gammaproteobacteria</taxon>
        <taxon>Oceanospirillales</taxon>
        <taxon>Oceanospirillaceae</taxon>
        <taxon>Marinomonas</taxon>
    </lineage>
</organism>
<dbReference type="RefSeq" id="WP_067017908.1">
    <property type="nucleotide sequence ID" value="NZ_FLOB01000007.1"/>
</dbReference>
<sequence>MKLAIIIFITLSIMGAASWILPSKRERRLGDLRMNARQLKLTVQLTSIGLPDKWDKSKEVHKFYAYCLFRDKPLNFIEEDLWLITYEVWKYLPVASDWWMSKELNLTDQDKQDLATLSGLATAIKINKDGVSVYWDEEKGDEDTVKLISRLTHSLAKPSLI</sequence>